<evidence type="ECO:0000313" key="2">
    <source>
        <dbReference type="Proteomes" id="UP001597546"/>
    </source>
</evidence>
<dbReference type="EMBL" id="JBHULV010000056">
    <property type="protein sequence ID" value="MFD2733491.1"/>
    <property type="molecule type" value="Genomic_DNA"/>
</dbReference>
<dbReference type="RefSeq" id="WP_379045211.1">
    <property type="nucleotide sequence ID" value="NZ_JBHSKW010000051.1"/>
</dbReference>
<proteinExistence type="predicted"/>
<accession>A0ABW5TZ76</accession>
<comment type="caution">
    <text evidence="1">The sequence shown here is derived from an EMBL/GenBank/DDBJ whole genome shotgun (WGS) entry which is preliminary data.</text>
</comment>
<reference evidence="2" key="1">
    <citation type="journal article" date="2019" name="Int. J. Syst. Evol. Microbiol.">
        <title>The Global Catalogue of Microorganisms (GCM) 10K type strain sequencing project: providing services to taxonomists for standard genome sequencing and annotation.</title>
        <authorList>
            <consortium name="The Broad Institute Genomics Platform"/>
            <consortium name="The Broad Institute Genome Sequencing Center for Infectious Disease"/>
            <person name="Wu L."/>
            <person name="Ma J."/>
        </authorList>
    </citation>
    <scope>NUCLEOTIDE SEQUENCE [LARGE SCALE GENOMIC DNA]</scope>
    <source>
        <strain evidence="2">KCTC 42456</strain>
    </source>
</reference>
<protein>
    <recommendedName>
        <fullName evidence="3">Lipocalin-like domain-containing protein</fullName>
    </recommendedName>
</protein>
<organism evidence="1 2">
    <name type="scientific">Pedobacter alpinus</name>
    <dbReference type="NCBI Taxonomy" id="1590643"/>
    <lineage>
        <taxon>Bacteria</taxon>
        <taxon>Pseudomonadati</taxon>
        <taxon>Bacteroidota</taxon>
        <taxon>Sphingobacteriia</taxon>
        <taxon>Sphingobacteriales</taxon>
        <taxon>Sphingobacteriaceae</taxon>
        <taxon>Pedobacter</taxon>
    </lineage>
</organism>
<dbReference type="Proteomes" id="UP001597546">
    <property type="component" value="Unassembled WGS sequence"/>
</dbReference>
<gene>
    <name evidence="1" type="ORF">ACFSSE_17410</name>
</gene>
<name>A0ABW5TZ76_9SPHI</name>
<keyword evidence="2" id="KW-1185">Reference proteome</keyword>
<sequence length="115" mass="13184">MLTQDESFVETLANTYLVTNKSNTGITKISLDTEHKKLKVWESCVPKDCDWGITSYQQKNNTITAFYAMGDIKKQLTISLLDNKSTMNAEIKYQVNQKLTKVVSYQLKAQNNRIK</sequence>
<evidence type="ECO:0000313" key="1">
    <source>
        <dbReference type="EMBL" id="MFD2733491.1"/>
    </source>
</evidence>
<evidence type="ECO:0008006" key="3">
    <source>
        <dbReference type="Google" id="ProtNLM"/>
    </source>
</evidence>